<evidence type="ECO:0000256" key="4">
    <source>
        <dbReference type="ARBA" id="ARBA00023015"/>
    </source>
</evidence>
<dbReference type="EMBL" id="KV878595">
    <property type="protein sequence ID" value="OJJ54312.1"/>
    <property type="molecule type" value="Genomic_DNA"/>
</dbReference>
<dbReference type="InterPro" id="IPR001138">
    <property type="entry name" value="Zn2Cys6_DnaBD"/>
</dbReference>
<dbReference type="SUPFAM" id="SSF48208">
    <property type="entry name" value="Six-hairpin glycosidases"/>
    <property type="match status" value="1"/>
</dbReference>
<feature type="region of interest" description="Disordered" evidence="7">
    <location>
        <begin position="288"/>
        <end position="307"/>
    </location>
</feature>
<dbReference type="InterPro" id="IPR016007">
    <property type="entry name" value="Alpha_rhamnosid"/>
</dbReference>
<reference evidence="14" key="1">
    <citation type="journal article" date="2017" name="Genome Biol.">
        <title>Comparative genomics reveals high biological diversity and specific adaptations in the industrially and medically important fungal genus Aspergillus.</title>
        <authorList>
            <person name="de Vries R.P."/>
            <person name="Riley R."/>
            <person name="Wiebenga A."/>
            <person name="Aguilar-Osorio G."/>
            <person name="Amillis S."/>
            <person name="Uchima C.A."/>
            <person name="Anderluh G."/>
            <person name="Asadollahi M."/>
            <person name="Askin M."/>
            <person name="Barry K."/>
            <person name="Battaglia E."/>
            <person name="Bayram O."/>
            <person name="Benocci T."/>
            <person name="Braus-Stromeyer S.A."/>
            <person name="Caldana C."/>
            <person name="Canovas D."/>
            <person name="Cerqueira G.C."/>
            <person name="Chen F."/>
            <person name="Chen W."/>
            <person name="Choi C."/>
            <person name="Clum A."/>
            <person name="Dos Santos R.A."/>
            <person name="Damasio A.R."/>
            <person name="Diallinas G."/>
            <person name="Emri T."/>
            <person name="Fekete E."/>
            <person name="Flipphi M."/>
            <person name="Freyberg S."/>
            <person name="Gallo A."/>
            <person name="Gournas C."/>
            <person name="Habgood R."/>
            <person name="Hainaut M."/>
            <person name="Harispe M.L."/>
            <person name="Henrissat B."/>
            <person name="Hilden K.S."/>
            <person name="Hope R."/>
            <person name="Hossain A."/>
            <person name="Karabika E."/>
            <person name="Karaffa L."/>
            <person name="Karanyi Z."/>
            <person name="Krasevec N."/>
            <person name="Kuo A."/>
            <person name="Kusch H."/>
            <person name="LaButti K."/>
            <person name="Lagendijk E.L."/>
            <person name="Lapidus A."/>
            <person name="Levasseur A."/>
            <person name="Lindquist E."/>
            <person name="Lipzen A."/>
            <person name="Logrieco A.F."/>
            <person name="MacCabe A."/>
            <person name="Maekelae M.R."/>
            <person name="Malavazi I."/>
            <person name="Melin P."/>
            <person name="Meyer V."/>
            <person name="Mielnichuk N."/>
            <person name="Miskei M."/>
            <person name="Molnar A.P."/>
            <person name="Mule G."/>
            <person name="Ngan C.Y."/>
            <person name="Orejas M."/>
            <person name="Orosz E."/>
            <person name="Ouedraogo J.P."/>
            <person name="Overkamp K.M."/>
            <person name="Park H.-S."/>
            <person name="Perrone G."/>
            <person name="Piumi F."/>
            <person name="Punt P.J."/>
            <person name="Ram A.F."/>
            <person name="Ramon A."/>
            <person name="Rauscher S."/>
            <person name="Record E."/>
            <person name="Riano-Pachon D.M."/>
            <person name="Robert V."/>
            <person name="Roehrig J."/>
            <person name="Ruller R."/>
            <person name="Salamov A."/>
            <person name="Salih N.S."/>
            <person name="Samson R.A."/>
            <person name="Sandor E."/>
            <person name="Sanguinetti M."/>
            <person name="Schuetze T."/>
            <person name="Sepcic K."/>
            <person name="Shelest E."/>
            <person name="Sherlock G."/>
            <person name="Sophianopoulou V."/>
            <person name="Squina F.M."/>
            <person name="Sun H."/>
            <person name="Susca A."/>
            <person name="Todd R.B."/>
            <person name="Tsang A."/>
            <person name="Unkles S.E."/>
            <person name="van de Wiele N."/>
            <person name="van Rossen-Uffink D."/>
            <person name="Oliveira J.V."/>
            <person name="Vesth T.C."/>
            <person name="Visser J."/>
            <person name="Yu J.-H."/>
            <person name="Zhou M."/>
            <person name="Andersen M.R."/>
            <person name="Archer D.B."/>
            <person name="Baker S.E."/>
            <person name="Benoit I."/>
            <person name="Brakhage A.A."/>
            <person name="Braus G.H."/>
            <person name="Fischer R."/>
            <person name="Frisvad J.C."/>
            <person name="Goldman G.H."/>
            <person name="Houbraken J."/>
            <person name="Oakley B."/>
            <person name="Pocsi I."/>
            <person name="Scazzocchio C."/>
            <person name="Seiboth B."/>
            <person name="vanKuyk P.A."/>
            <person name="Wortman J."/>
            <person name="Dyer P.S."/>
            <person name="Grigoriev I.V."/>
        </authorList>
    </citation>
    <scope>NUCLEOTIDE SEQUENCE [LARGE SCALE GENOMIC DNA]</scope>
    <source>
        <strain evidence="14">CBS 593.65</strain>
    </source>
</reference>
<dbReference type="EC" id="3.2.1.40" evidence="2"/>
<dbReference type="InterPro" id="IPR035396">
    <property type="entry name" value="Bac_rhamnosid6H"/>
</dbReference>
<keyword evidence="14" id="KW-1185">Reference proteome</keyword>
<dbReference type="GO" id="GO:0005975">
    <property type="term" value="P:carbohydrate metabolic process"/>
    <property type="evidence" value="ECO:0007669"/>
    <property type="project" value="InterPro"/>
</dbReference>
<dbReference type="CDD" id="cd12148">
    <property type="entry name" value="fungal_TF_MHR"/>
    <property type="match status" value="1"/>
</dbReference>
<feature type="region of interest" description="Disordered" evidence="7">
    <location>
        <begin position="913"/>
        <end position="955"/>
    </location>
</feature>
<dbReference type="GO" id="GO:0030596">
    <property type="term" value="F:alpha-L-rhamnosidase activity"/>
    <property type="evidence" value="ECO:0007669"/>
    <property type="project" value="UniProtKB-EC"/>
</dbReference>
<evidence type="ECO:0000256" key="3">
    <source>
        <dbReference type="ARBA" id="ARBA00022801"/>
    </source>
</evidence>
<evidence type="ECO:0000256" key="5">
    <source>
        <dbReference type="ARBA" id="ARBA00023163"/>
    </source>
</evidence>
<evidence type="ECO:0000259" key="8">
    <source>
        <dbReference type="Pfam" id="PF04082"/>
    </source>
</evidence>
<dbReference type="CDD" id="cd00067">
    <property type="entry name" value="GAL4"/>
    <property type="match status" value="1"/>
</dbReference>
<name>A0A1L9T4E9_9EURO</name>
<dbReference type="Pfam" id="PF17389">
    <property type="entry name" value="Bac_rhamnosid6H"/>
    <property type="match status" value="1"/>
</dbReference>
<dbReference type="InterPro" id="IPR013783">
    <property type="entry name" value="Ig-like_fold"/>
</dbReference>
<evidence type="ECO:0000313" key="14">
    <source>
        <dbReference type="Proteomes" id="UP000184356"/>
    </source>
</evidence>
<dbReference type="VEuPathDB" id="FungiDB:ASPSYDRAFT_161236"/>
<proteinExistence type="predicted"/>
<dbReference type="GeneID" id="63759046"/>
<dbReference type="OrthoDB" id="10036721at2759"/>
<evidence type="ECO:0000256" key="6">
    <source>
        <dbReference type="ARBA" id="ARBA00023242"/>
    </source>
</evidence>
<gene>
    <name evidence="13" type="ORF">ASPSYDRAFT_161236</name>
</gene>
<feature type="compositionally biased region" description="Polar residues" evidence="7">
    <location>
        <begin position="291"/>
        <end position="306"/>
    </location>
</feature>
<dbReference type="InterPro" id="IPR013737">
    <property type="entry name" value="Bac_rhamnosid_N"/>
</dbReference>
<evidence type="ECO:0000259" key="10">
    <source>
        <dbReference type="Pfam" id="PF08531"/>
    </source>
</evidence>
<sequence length="1435" mass="162277">MANQLYLSAPTVEQHPTGFGVGTATPRVSWRFLTTKHCPREWQQAAYEMQVARTESEAETYSVSSDASVLVPWPSTPLKSRERARIRVRSFGRGEGQAEVQPTDWSPWTDIECSLLRKENWAAIPITESQAEVVDGPLRPIRFRKSFTLTGRGAIEKARLYITSLGIYRAFINGQEVSDHCLAPGWTSYRYRLNYQTLDVAPFLNHDGPNVLAIEVAEGWYATRLGFKGGRRKLYGDRLAALAQLEVHFDSDAQSFSLSTDCTWTCQPSAIVKSEFYDGELYDAREEDTNWNRNLPDQTSSSSSWGPVQELPFPSATLVSPDAPPVRITEEIKPVADHKTPSGKTIIDFGQNLVGRLRVRSINKQRGEHLVFTHAEVLEHGELGTRPLRIAKCRDEVICAGTELSNWSPQYTFHGFRYVQVDGWDEERDGPLLENLAALVMHTDMTRTGWFSCSHPMVNQLHQNALWSMRGNFVSIPTDCPQRDERLGWTGDIQIFGPSANFLYNTAGMLGEWLQDVAAEQFNEGKNGCVPPFVVPNVISEELWPPTPQAEWDDVVILGPWALYQSYGDADILRRQYNSMLAWIDRGIQRGPDGLWDPEVWQLGDWLDPTAPPVEPGDARTNGTLVADAFLVRITSVISQISDILGESADSERFAEDLAQLRTTFQAKYMAQSGLLVGDSQTALSLAIMFDLHATPDQVKLAASRLVDLVRLAKFRVATGFAGTPIITHALTKGGHPQVAYRMLLEKGCPSWMYPITMGATTMWERWDSMLPDGSINPGEMTSFNHYAFGSIINWLHSIVAGISPLSPGWREIKIQPIPGGTIDSAEVTYDTPYGRLECRWSIQVSKEIFVLDLLVPPNSRALVTLPSDDHSNAQGQQGRWVGSRKKRCIVRTPGHPCSSCAKKKWQCELASESWKPSNNGPRHLPQLRPVPPMMSTPSAVEPTPGASQPDTTLPPDSVCNEIVDLYFDLIDEKQLLLFHRHTFITAQRAGHIPHFLVLGMVALMARFSSNPYFESVHPWQRAKHWFSAAMQSFNARRELIDLPALQGCILLSFVALAEGDSAQEALLTSQAICMVRMLRLPENLSPDPIQREIEIRIFWVMWMMENWQAARALIPRQLMASPTFKRPLEEETFKNMRCNDPPGQHSEARIGALGLRECGLWTWMLPLSQFHDQVMRLNDEIVQNTVTDVDIRERVREISQQLDSYLQSLPEHLQRTPENRERHASRGLGREFAILQLNYHHQCQMLYYQFLNKKSESPEGGTDHEAAMYAARCKTHATALSQVMWDTNSCPGMECLWSPVNGHLIVVASSVLLYSLLFDTDDESIARAKKLLEQNFIMLLQFRKHWSLVELSMSRLRAFHRACQMNITQKNFDMDRWMIYFLNRYDVHVSERYSDGVYGSVPDDANVRTRTDPDLWKPSPGEHLPSGVHLWESM</sequence>
<feature type="domain" description="Xylanolytic transcriptional activator regulatory" evidence="8">
    <location>
        <begin position="965"/>
        <end position="1108"/>
    </location>
</feature>
<dbReference type="GO" id="GO:0000981">
    <property type="term" value="F:DNA-binding transcription factor activity, RNA polymerase II-specific"/>
    <property type="evidence" value="ECO:0007669"/>
    <property type="project" value="InterPro"/>
</dbReference>
<keyword evidence="5" id="KW-0804">Transcription</keyword>
<dbReference type="Pfam" id="PF05592">
    <property type="entry name" value="Bac_rhamnosid"/>
    <property type="match status" value="1"/>
</dbReference>
<feature type="domain" description="Bacterial alpha-L-rhamnosidase N-terminal" evidence="10">
    <location>
        <begin position="154"/>
        <end position="330"/>
    </location>
</feature>
<dbReference type="Gene3D" id="2.60.40.10">
    <property type="entry name" value="Immunoglobulins"/>
    <property type="match status" value="1"/>
</dbReference>
<keyword evidence="6" id="KW-0539">Nucleus</keyword>
<keyword evidence="4" id="KW-0805">Transcription regulation</keyword>
<feature type="domain" description="Alpha-L-rhamnosidase concanavalin-like" evidence="9">
    <location>
        <begin position="339"/>
        <end position="442"/>
    </location>
</feature>
<evidence type="ECO:0000259" key="12">
    <source>
        <dbReference type="Pfam" id="PF17390"/>
    </source>
</evidence>
<feature type="domain" description="Alpha-L-rhamnosidase C-terminal" evidence="12">
    <location>
        <begin position="802"/>
        <end position="879"/>
    </location>
</feature>
<evidence type="ECO:0000256" key="7">
    <source>
        <dbReference type="SAM" id="MobiDB-lite"/>
    </source>
</evidence>
<protein>
    <recommendedName>
        <fullName evidence="2">alpha-L-rhamnosidase</fullName>
        <ecNumber evidence="2">3.2.1.40</ecNumber>
    </recommendedName>
</protein>
<dbReference type="InterPro" id="IPR007219">
    <property type="entry name" value="XnlR_reg_dom"/>
</dbReference>
<dbReference type="InterPro" id="IPR012341">
    <property type="entry name" value="6hp_glycosidase-like_sf"/>
</dbReference>
<dbReference type="RefSeq" id="XP_040698118.1">
    <property type="nucleotide sequence ID" value="XM_040842973.1"/>
</dbReference>
<evidence type="ECO:0000313" key="13">
    <source>
        <dbReference type="EMBL" id="OJJ54312.1"/>
    </source>
</evidence>
<dbReference type="Pfam" id="PF25788">
    <property type="entry name" value="Ig_Rha78A_N"/>
    <property type="match status" value="1"/>
</dbReference>
<dbReference type="GO" id="GO:0008270">
    <property type="term" value="F:zinc ion binding"/>
    <property type="evidence" value="ECO:0007669"/>
    <property type="project" value="InterPro"/>
</dbReference>
<evidence type="ECO:0000259" key="9">
    <source>
        <dbReference type="Pfam" id="PF05592"/>
    </source>
</evidence>
<comment type="catalytic activity">
    <reaction evidence="1">
        <text>Hydrolysis of terminal non-reducing alpha-L-rhamnose residues in alpha-L-rhamnosides.</text>
        <dbReference type="EC" id="3.2.1.40"/>
    </reaction>
</comment>
<dbReference type="PANTHER" id="PTHR33307:SF6">
    <property type="entry name" value="ALPHA-RHAMNOSIDASE (EUROFUNG)-RELATED"/>
    <property type="match status" value="1"/>
</dbReference>
<dbReference type="Pfam" id="PF08531">
    <property type="entry name" value="Bac_rhamnosid_N"/>
    <property type="match status" value="1"/>
</dbReference>
<accession>A0A1L9T4E9</accession>
<dbReference type="GO" id="GO:0006351">
    <property type="term" value="P:DNA-templated transcription"/>
    <property type="evidence" value="ECO:0007669"/>
    <property type="project" value="InterPro"/>
</dbReference>
<evidence type="ECO:0000259" key="11">
    <source>
        <dbReference type="Pfam" id="PF17389"/>
    </source>
</evidence>
<dbReference type="Gene3D" id="2.60.120.260">
    <property type="entry name" value="Galactose-binding domain-like"/>
    <property type="match status" value="2"/>
</dbReference>
<dbReference type="Pfam" id="PF17390">
    <property type="entry name" value="Bac_rhamnosid_C"/>
    <property type="match status" value="1"/>
</dbReference>
<dbReference type="InterPro" id="IPR008902">
    <property type="entry name" value="Rhamnosid_concanavalin"/>
</dbReference>
<evidence type="ECO:0000256" key="1">
    <source>
        <dbReference type="ARBA" id="ARBA00001445"/>
    </source>
</evidence>
<dbReference type="InterPro" id="IPR035398">
    <property type="entry name" value="Bac_rhamnosid_C"/>
</dbReference>
<dbReference type="GO" id="GO:0003677">
    <property type="term" value="F:DNA binding"/>
    <property type="evidence" value="ECO:0007669"/>
    <property type="project" value="InterPro"/>
</dbReference>
<dbReference type="Gene3D" id="1.50.10.10">
    <property type="match status" value="1"/>
</dbReference>
<feature type="domain" description="Alpha-L-rhamnosidase six-hairpin glycosidase" evidence="11">
    <location>
        <begin position="447"/>
        <end position="800"/>
    </location>
</feature>
<evidence type="ECO:0000256" key="2">
    <source>
        <dbReference type="ARBA" id="ARBA00012652"/>
    </source>
</evidence>
<dbReference type="Proteomes" id="UP000184356">
    <property type="component" value="Unassembled WGS sequence"/>
</dbReference>
<keyword evidence="3" id="KW-0378">Hydrolase</keyword>
<dbReference type="PANTHER" id="PTHR33307">
    <property type="entry name" value="ALPHA-RHAMNOSIDASE (EUROFUNG)"/>
    <property type="match status" value="1"/>
</dbReference>
<dbReference type="InterPro" id="IPR008928">
    <property type="entry name" value="6-hairpin_glycosidase_sf"/>
</dbReference>
<dbReference type="Pfam" id="PF04082">
    <property type="entry name" value="Fungal_trans"/>
    <property type="match status" value="1"/>
</dbReference>
<dbReference type="STRING" id="1036612.A0A1L9T4E9"/>
<dbReference type="Gene3D" id="2.60.420.10">
    <property type="entry name" value="Maltose phosphorylase, domain 3"/>
    <property type="match status" value="1"/>
</dbReference>
<organism evidence="13 14">
    <name type="scientific">Aspergillus sydowii CBS 593.65</name>
    <dbReference type="NCBI Taxonomy" id="1036612"/>
    <lineage>
        <taxon>Eukaryota</taxon>
        <taxon>Fungi</taxon>
        <taxon>Dikarya</taxon>
        <taxon>Ascomycota</taxon>
        <taxon>Pezizomycotina</taxon>
        <taxon>Eurotiomycetes</taxon>
        <taxon>Eurotiomycetidae</taxon>
        <taxon>Eurotiales</taxon>
        <taxon>Aspergillaceae</taxon>
        <taxon>Aspergillus</taxon>
        <taxon>Aspergillus subgen. Nidulantes</taxon>
    </lineage>
</organism>